<keyword evidence="2" id="KW-1185">Reference proteome</keyword>
<dbReference type="AlphaFoldDB" id="A0A5C3PTF0"/>
<protein>
    <recommendedName>
        <fullName evidence="3">F-box domain-containing protein</fullName>
    </recommendedName>
</protein>
<dbReference type="InParanoid" id="A0A5C3PTF0"/>
<evidence type="ECO:0000313" key="1">
    <source>
        <dbReference type="EMBL" id="TFK92916.1"/>
    </source>
</evidence>
<dbReference type="EMBL" id="ML210990">
    <property type="protein sequence ID" value="TFK92916.1"/>
    <property type="molecule type" value="Genomic_DNA"/>
</dbReference>
<evidence type="ECO:0000313" key="2">
    <source>
        <dbReference type="Proteomes" id="UP000308197"/>
    </source>
</evidence>
<accession>A0A5C3PTF0</accession>
<reference evidence="1 2" key="1">
    <citation type="journal article" date="2019" name="Nat. Ecol. Evol.">
        <title>Megaphylogeny resolves global patterns of mushroom evolution.</title>
        <authorList>
            <person name="Varga T."/>
            <person name="Krizsan K."/>
            <person name="Foldi C."/>
            <person name="Dima B."/>
            <person name="Sanchez-Garcia M."/>
            <person name="Sanchez-Ramirez S."/>
            <person name="Szollosi G.J."/>
            <person name="Szarkandi J.G."/>
            <person name="Papp V."/>
            <person name="Albert L."/>
            <person name="Andreopoulos W."/>
            <person name="Angelini C."/>
            <person name="Antonin V."/>
            <person name="Barry K.W."/>
            <person name="Bougher N.L."/>
            <person name="Buchanan P."/>
            <person name="Buyck B."/>
            <person name="Bense V."/>
            <person name="Catcheside P."/>
            <person name="Chovatia M."/>
            <person name="Cooper J."/>
            <person name="Damon W."/>
            <person name="Desjardin D."/>
            <person name="Finy P."/>
            <person name="Geml J."/>
            <person name="Haridas S."/>
            <person name="Hughes K."/>
            <person name="Justo A."/>
            <person name="Karasinski D."/>
            <person name="Kautmanova I."/>
            <person name="Kiss B."/>
            <person name="Kocsube S."/>
            <person name="Kotiranta H."/>
            <person name="LaButti K.M."/>
            <person name="Lechner B.E."/>
            <person name="Liimatainen K."/>
            <person name="Lipzen A."/>
            <person name="Lukacs Z."/>
            <person name="Mihaltcheva S."/>
            <person name="Morgado L.N."/>
            <person name="Niskanen T."/>
            <person name="Noordeloos M.E."/>
            <person name="Ohm R.A."/>
            <person name="Ortiz-Santana B."/>
            <person name="Ovrebo C."/>
            <person name="Racz N."/>
            <person name="Riley R."/>
            <person name="Savchenko A."/>
            <person name="Shiryaev A."/>
            <person name="Soop K."/>
            <person name="Spirin V."/>
            <person name="Szebenyi C."/>
            <person name="Tomsovsky M."/>
            <person name="Tulloss R.E."/>
            <person name="Uehling J."/>
            <person name="Grigoriev I.V."/>
            <person name="Vagvolgyi C."/>
            <person name="Papp T."/>
            <person name="Martin F.M."/>
            <person name="Miettinen O."/>
            <person name="Hibbett D.S."/>
            <person name="Nagy L.G."/>
        </authorList>
    </citation>
    <scope>NUCLEOTIDE SEQUENCE [LARGE SCALE GENOMIC DNA]</scope>
    <source>
        <strain evidence="1 2">HHB13444</strain>
    </source>
</reference>
<dbReference type="Gene3D" id="3.80.10.10">
    <property type="entry name" value="Ribonuclease Inhibitor"/>
    <property type="match status" value="1"/>
</dbReference>
<evidence type="ECO:0008006" key="3">
    <source>
        <dbReference type="Google" id="ProtNLM"/>
    </source>
</evidence>
<dbReference type="Proteomes" id="UP000308197">
    <property type="component" value="Unassembled WGS sequence"/>
</dbReference>
<gene>
    <name evidence="1" type="ORF">K466DRAFT_182131</name>
</gene>
<organism evidence="1 2">
    <name type="scientific">Polyporus arcularius HHB13444</name>
    <dbReference type="NCBI Taxonomy" id="1314778"/>
    <lineage>
        <taxon>Eukaryota</taxon>
        <taxon>Fungi</taxon>
        <taxon>Dikarya</taxon>
        <taxon>Basidiomycota</taxon>
        <taxon>Agaricomycotina</taxon>
        <taxon>Agaricomycetes</taxon>
        <taxon>Polyporales</taxon>
        <taxon>Polyporaceae</taxon>
        <taxon>Polyporus</taxon>
    </lineage>
</organism>
<dbReference type="InterPro" id="IPR032675">
    <property type="entry name" value="LRR_dom_sf"/>
</dbReference>
<name>A0A5C3PTF0_9APHY</name>
<sequence>MTSHPDSEGSKTMSELYEAMDALRLSSSAAQVLSNDYILRNIFKTHSYLYNDYGRLQNDDLARCARVCQAFSDPALRVLWRELASVLPIWHLLSPADLPYPRKREQMEGYCAAVLAAETYRDAVRRERFRSYTSYVYGLSQSGPVGRDIPLLFSVLRREFPETTLFPFLRQLRWTPLDGDGSQFSVLFSPNLATVELDFSWFSEEADHGGAELEALRSAAAQSPGLKTLTIRGAAWWTSGAMTVLSSFRCLRKVELFCDVEPSVLPQLVQITTLRSVSLRVGSPSVSTSQLPGPYDAPHLEELVLIGTPPDLLQLLLPMRAASLGWLDITLTGYQEHEDVDHIACVKAAANAVSPGSLRSIVLNFKHYFAWRPRDLMSVLRPLLLQLPGVTLFRLNMPDNVDTPLTEDDLARFAGAWGDLEAFAIAGVWDAATPAPSANVLHHFWKSCPRLRHLSLPYLELDADIAPHEDPPSSEPSSHGLRSLIIDLSVQPPVPLSSDRTRAWALYLLRLFPHIESPSELHTALNPTWRAVFQEMCSLSAHDGCGDP</sequence>
<proteinExistence type="predicted"/>